<protein>
    <recommendedName>
        <fullName evidence="2">VOC domain-containing protein</fullName>
    </recommendedName>
</protein>
<feature type="compositionally biased region" description="Polar residues" evidence="1">
    <location>
        <begin position="59"/>
        <end position="77"/>
    </location>
</feature>
<reference evidence="3" key="1">
    <citation type="submission" date="2018-05" db="EMBL/GenBank/DDBJ databases">
        <authorList>
            <person name="Lanie J.A."/>
            <person name="Ng W.-L."/>
            <person name="Kazmierczak K.M."/>
            <person name="Andrzejewski T.M."/>
            <person name="Davidsen T.M."/>
            <person name="Wayne K.J."/>
            <person name="Tettelin H."/>
            <person name="Glass J.I."/>
            <person name="Rusch D."/>
            <person name="Podicherti R."/>
            <person name="Tsui H.-C.T."/>
            <person name="Winkler M.E."/>
        </authorList>
    </citation>
    <scope>NUCLEOTIDE SEQUENCE</scope>
</reference>
<dbReference type="EMBL" id="UINC01004214">
    <property type="protein sequence ID" value="SVA12653.1"/>
    <property type="molecule type" value="Genomic_DNA"/>
</dbReference>
<dbReference type="SUPFAM" id="SSF54593">
    <property type="entry name" value="Glyoxalase/Bleomycin resistance protein/Dihydroxybiphenyl dioxygenase"/>
    <property type="match status" value="1"/>
</dbReference>
<organism evidence="3">
    <name type="scientific">marine metagenome</name>
    <dbReference type="NCBI Taxonomy" id="408172"/>
    <lineage>
        <taxon>unclassified sequences</taxon>
        <taxon>metagenomes</taxon>
        <taxon>ecological metagenomes</taxon>
    </lineage>
</organism>
<feature type="region of interest" description="Disordered" evidence="1">
    <location>
        <begin position="53"/>
        <end position="77"/>
    </location>
</feature>
<sequence length="77" mass="7961">TLRVDDILQVLDHLKVRGVRLVDEEPREGAGGSLVAFIHPSAAQGVLVELKQEGADEVSGSSTSPASLTPSGEGSHS</sequence>
<evidence type="ECO:0000256" key="1">
    <source>
        <dbReference type="SAM" id="MobiDB-lite"/>
    </source>
</evidence>
<accession>A0A381TFB5</accession>
<feature type="domain" description="VOC" evidence="2">
    <location>
        <begin position="1"/>
        <end position="53"/>
    </location>
</feature>
<dbReference type="PROSITE" id="PS51819">
    <property type="entry name" value="VOC"/>
    <property type="match status" value="1"/>
</dbReference>
<name>A0A381TFB5_9ZZZZ</name>
<dbReference type="InterPro" id="IPR037523">
    <property type="entry name" value="VOC_core"/>
</dbReference>
<dbReference type="InterPro" id="IPR029068">
    <property type="entry name" value="Glyas_Bleomycin-R_OHBP_Dase"/>
</dbReference>
<dbReference type="AlphaFoldDB" id="A0A381TFB5"/>
<evidence type="ECO:0000259" key="2">
    <source>
        <dbReference type="PROSITE" id="PS51819"/>
    </source>
</evidence>
<feature type="non-terminal residue" evidence="3">
    <location>
        <position position="1"/>
    </location>
</feature>
<proteinExistence type="predicted"/>
<dbReference type="Gene3D" id="3.10.180.10">
    <property type="entry name" value="2,3-Dihydroxybiphenyl 1,2-Dioxygenase, domain 1"/>
    <property type="match status" value="1"/>
</dbReference>
<gene>
    <name evidence="3" type="ORF">METZ01_LOCUS65507</name>
</gene>
<evidence type="ECO:0000313" key="3">
    <source>
        <dbReference type="EMBL" id="SVA12653.1"/>
    </source>
</evidence>